<evidence type="ECO:0000313" key="1">
    <source>
        <dbReference type="EMBL" id="QJY36673.1"/>
    </source>
</evidence>
<dbReference type="Proteomes" id="UP000501443">
    <property type="component" value="Chromosome 1"/>
</dbReference>
<dbReference type="EMBL" id="CP053541">
    <property type="protein sequence ID" value="QJY36673.1"/>
    <property type="molecule type" value="Genomic_DNA"/>
</dbReference>
<accession>A0AAE7AU11</accession>
<organism evidence="1 2">
    <name type="scientific">Vibrio europaeus</name>
    <dbReference type="NCBI Taxonomy" id="300876"/>
    <lineage>
        <taxon>Bacteria</taxon>
        <taxon>Pseudomonadati</taxon>
        <taxon>Pseudomonadota</taxon>
        <taxon>Gammaproteobacteria</taxon>
        <taxon>Vibrionales</taxon>
        <taxon>Vibrionaceae</taxon>
        <taxon>Vibrio</taxon>
        <taxon>Vibrio oreintalis group</taxon>
    </lineage>
</organism>
<evidence type="ECO:0000313" key="2">
    <source>
        <dbReference type="Proteomes" id="UP000501443"/>
    </source>
</evidence>
<proteinExistence type="predicted"/>
<dbReference type="AlphaFoldDB" id="A0AAE7AU11"/>
<name>A0AAE7AU11_9VIBR</name>
<protein>
    <submittedName>
        <fullName evidence="1">Uncharacterized protein</fullName>
    </submittedName>
</protein>
<gene>
    <name evidence="1" type="ORF">HOO69_08590</name>
</gene>
<sequence length="134" mass="15127">MGLFIIRCVMTFRVSQKIWIVAISMFAMLFSTLSSSAPLMSFEMMDASSMHHSQSACNMPMKSNLVEHSPMMMEECESEPSQHMCCDVMCMTVFALLNHYQPVHSTSSHLALIVRDDRSVPINQTSSLYRPPIA</sequence>
<reference evidence="1 2" key="1">
    <citation type="submission" date="2020-05" db="EMBL/GenBank/DDBJ databases">
        <title>First description outside Europe of the emergent pathogen for shellfish aquaculture Vibrio europaeus.</title>
        <authorList>
            <person name="Dubert J."/>
            <person name="Rojas R."/>
        </authorList>
    </citation>
    <scope>NUCLEOTIDE SEQUENCE [LARGE SCALE GENOMIC DNA]</scope>
    <source>
        <strain evidence="1 2">NPI-1</strain>
    </source>
</reference>